<dbReference type="GO" id="GO:0000724">
    <property type="term" value="P:double-strand break repair via homologous recombination"/>
    <property type="evidence" value="ECO:0007669"/>
    <property type="project" value="TreeGrafter"/>
</dbReference>
<evidence type="ECO:0000259" key="8">
    <source>
        <dbReference type="PROSITE" id="PS51194"/>
    </source>
</evidence>
<dbReference type="InterPro" id="IPR001650">
    <property type="entry name" value="Helicase_C-like"/>
</dbReference>
<evidence type="ECO:0000256" key="5">
    <source>
        <dbReference type="ARBA" id="ARBA00034808"/>
    </source>
</evidence>
<dbReference type="PROSITE" id="PS51194">
    <property type="entry name" value="HELICASE_CTER"/>
    <property type="match status" value="1"/>
</dbReference>
<dbReference type="GO" id="GO:0003676">
    <property type="term" value="F:nucleic acid binding"/>
    <property type="evidence" value="ECO:0007669"/>
    <property type="project" value="InterPro"/>
</dbReference>
<dbReference type="Pfam" id="PF00270">
    <property type="entry name" value="DEAD"/>
    <property type="match status" value="1"/>
</dbReference>
<keyword evidence="3" id="KW-0067">ATP-binding</keyword>
<evidence type="ECO:0000259" key="7">
    <source>
        <dbReference type="PROSITE" id="PS51192"/>
    </source>
</evidence>
<dbReference type="Gene3D" id="3.40.50.300">
    <property type="entry name" value="P-loop containing nucleotide triphosphate hydrolases"/>
    <property type="match status" value="2"/>
</dbReference>
<protein>
    <recommendedName>
        <fullName evidence="5">DNA 3'-5' helicase</fullName>
        <ecNumber evidence="5">5.6.2.4</ecNumber>
    </recommendedName>
</protein>
<feature type="region of interest" description="Disordered" evidence="6">
    <location>
        <begin position="1504"/>
        <end position="1535"/>
    </location>
</feature>
<dbReference type="GO" id="GO:0005737">
    <property type="term" value="C:cytoplasm"/>
    <property type="evidence" value="ECO:0007669"/>
    <property type="project" value="TreeGrafter"/>
</dbReference>
<dbReference type="EMBL" id="QZBD01000793">
    <property type="protein sequence ID" value="THY05576.1"/>
    <property type="molecule type" value="Genomic_DNA"/>
</dbReference>
<dbReference type="Pfam" id="PF00271">
    <property type="entry name" value="Helicase_C"/>
    <property type="match status" value="1"/>
</dbReference>
<feature type="region of interest" description="Disordered" evidence="6">
    <location>
        <begin position="1"/>
        <end position="21"/>
    </location>
</feature>
<evidence type="ECO:0000313" key="9">
    <source>
        <dbReference type="EMBL" id="THY05576.1"/>
    </source>
</evidence>
<dbReference type="GO" id="GO:0005524">
    <property type="term" value="F:ATP binding"/>
    <property type="evidence" value="ECO:0007669"/>
    <property type="project" value="UniProtKB-KW"/>
</dbReference>
<dbReference type="GO" id="GO:0009378">
    <property type="term" value="F:four-way junction helicase activity"/>
    <property type="evidence" value="ECO:0007669"/>
    <property type="project" value="TreeGrafter"/>
</dbReference>
<feature type="region of interest" description="Disordered" evidence="6">
    <location>
        <begin position="751"/>
        <end position="797"/>
    </location>
</feature>
<gene>
    <name evidence="9" type="ORF">D6D01_09992</name>
</gene>
<feature type="region of interest" description="Disordered" evidence="6">
    <location>
        <begin position="1329"/>
        <end position="1356"/>
    </location>
</feature>
<dbReference type="InterPro" id="IPR027417">
    <property type="entry name" value="P-loop_NTPase"/>
</dbReference>
<dbReference type="EC" id="5.6.2.4" evidence="5"/>
<dbReference type="GO" id="GO:0005694">
    <property type="term" value="C:chromosome"/>
    <property type="evidence" value="ECO:0007669"/>
    <property type="project" value="TreeGrafter"/>
</dbReference>
<dbReference type="SMART" id="SM00490">
    <property type="entry name" value="HELICc"/>
    <property type="match status" value="1"/>
</dbReference>
<keyword evidence="2" id="KW-0547">Nucleotide-binding</keyword>
<evidence type="ECO:0000256" key="2">
    <source>
        <dbReference type="ARBA" id="ARBA00022741"/>
    </source>
</evidence>
<dbReference type="InterPro" id="IPR011545">
    <property type="entry name" value="DEAD/DEAH_box_helicase_dom"/>
</dbReference>
<dbReference type="PANTHER" id="PTHR13710">
    <property type="entry name" value="DNA HELICASE RECQ FAMILY MEMBER"/>
    <property type="match status" value="1"/>
</dbReference>
<dbReference type="SMART" id="SM00487">
    <property type="entry name" value="DEXDc"/>
    <property type="match status" value="1"/>
</dbReference>
<feature type="region of interest" description="Disordered" evidence="6">
    <location>
        <begin position="655"/>
        <end position="684"/>
    </location>
</feature>
<evidence type="ECO:0000256" key="3">
    <source>
        <dbReference type="ARBA" id="ARBA00022840"/>
    </source>
</evidence>
<evidence type="ECO:0000313" key="10">
    <source>
        <dbReference type="Proteomes" id="UP000306584"/>
    </source>
</evidence>
<dbReference type="PROSITE" id="PS51192">
    <property type="entry name" value="HELICASE_ATP_BIND_1"/>
    <property type="match status" value="1"/>
</dbReference>
<comment type="caution">
    <text evidence="9">The sequence shown here is derived from an EMBL/GenBank/DDBJ whole genome shotgun (WGS) entry which is preliminary data.</text>
</comment>
<name>A0A4S9JRZ4_AURPU</name>
<feature type="compositionally biased region" description="Acidic residues" evidence="6">
    <location>
        <begin position="667"/>
        <end position="684"/>
    </location>
</feature>
<accession>A0A4S9JRZ4</accession>
<proteinExistence type="inferred from homology"/>
<feature type="domain" description="Helicase C-terminal" evidence="8">
    <location>
        <begin position="1034"/>
        <end position="1175"/>
    </location>
</feature>
<feature type="compositionally biased region" description="Polar residues" evidence="6">
    <location>
        <begin position="1335"/>
        <end position="1345"/>
    </location>
</feature>
<reference evidence="9 10" key="1">
    <citation type="submission" date="2018-10" db="EMBL/GenBank/DDBJ databases">
        <title>Fifty Aureobasidium pullulans genomes reveal a recombining polyextremotolerant generalist.</title>
        <authorList>
            <person name="Gostincar C."/>
            <person name="Turk M."/>
            <person name="Zajc J."/>
            <person name="Gunde-Cimerman N."/>
        </authorList>
    </citation>
    <scope>NUCLEOTIDE SEQUENCE [LARGE SCALE GENOMIC DNA]</scope>
    <source>
        <strain evidence="9 10">EXF-6604</strain>
    </source>
</reference>
<dbReference type="SUPFAM" id="SSF52540">
    <property type="entry name" value="P-loop containing nucleoside triphosphate hydrolases"/>
    <property type="match status" value="1"/>
</dbReference>
<feature type="domain" description="Helicase ATP-binding" evidence="7">
    <location>
        <begin position="831"/>
        <end position="1003"/>
    </location>
</feature>
<dbReference type="GO" id="GO:0043138">
    <property type="term" value="F:3'-5' DNA helicase activity"/>
    <property type="evidence" value="ECO:0007669"/>
    <property type="project" value="UniProtKB-EC"/>
</dbReference>
<dbReference type="Proteomes" id="UP000306584">
    <property type="component" value="Unassembled WGS sequence"/>
</dbReference>
<evidence type="ECO:0000256" key="4">
    <source>
        <dbReference type="ARBA" id="ARBA00034617"/>
    </source>
</evidence>
<evidence type="ECO:0000256" key="6">
    <source>
        <dbReference type="SAM" id="MobiDB-lite"/>
    </source>
</evidence>
<feature type="compositionally biased region" description="Polar residues" evidence="6">
    <location>
        <begin position="7"/>
        <end position="21"/>
    </location>
</feature>
<sequence>MRRHWNSCHNSHLPSGGQATTTIRTGIENDRWRSVRVQTFFSINNALTGLWDATELEEQSQMQQATEPCSARDQTGWFKHTQWEKHLKQYEDRTLLATAARIPGVDEPDMRLVVLSVERVVEKAVSRLETLPVDTCCLLREPKSEQTGVRPLTRMQNARSQQRAARYWARLVCYCLRLDYAVRNRAAPVTDRAADSPSLRSGLQHVAEAFPWHGRQKICCSKVWEILQDRDRFEDDSEFEVLLDRWVLRLSGELFVQDLFRDPYQSGLVHFLAVLGIDPSTNRLRLPAAFSPVLAALVYICRVLFAELTLPKRTRVDQGHTEVETFLEKRRSYLVQGSYSPMSVMIRQLAYAKRIAFQEPSGTAGTIWWSGDQSSIFFKGRPIPRQRIPIAVQAIVTDTEQLFWQDLLWINDVSRRFEVDTSQVYDDVSIASRGHSFLRSDQQKASRIWLTDHLQQSPSARRLFKAGPDVNLDGTAIEWKAGPVRRYLRRIERFLEQLLVCIHITGGQPARGPEILGIRWRNGQFQDRNLYLMEDRVVVVTRYHKTQSQWDRPKVVPRFLPRRVSQLVLLYLYYVHPFRTVLEHAIGCQRTLASVDYVWSNGDTPWDSDRLSRVLAVATAQKLGVQLGIRDYRHVAIAVGRVVVGPRFGSGLRKDVTQLRNGQGDGDSSDSGDDEGDGEGEDPLELQAGRTSAIGHTAYAVRADLVRGLSIRSLDTFRSLSYTWHEFLELGITLPVPTSNPTLADGKRKLEQVQVGSRSHPHTIDGSASPESSTDLSPSAKRPTVESTLDRTRTRCGPPAKALEEAARSVLRLRTRDSLVFKSPEQELALTAVAEGATPLLVVLPTGGGKTLLFTAVPLAERYRTAGPLSVTIVILPYRGLIGDMLDRIRKAGLSCHEWLPDADRQQENHRSQAEVVVVSADIVGSSRSTFLTYAALLERQGILRRVVLDECHVIVTADSWRSSLRTVSDVRLLNCQLVLLTATLPPSYEQRLRSDLMLGQLTVIRSATTQRHDVRYSVIRALDRLPFASATCDLVQELVQQRNRDGSDWKGIIYCKGKAECESLAATLNCFCYHADIANRSDVFSHWVQRGGVIVSTSALGTGINVPNVVFSIHVGIPWTMIDFVQETGRVGRSSLEAGKRECVVLVPSTYRNKSGSALSLDRGSVEEHDLDVPALLNNSSAIHAFLSTVSCRRLVMSSFMDGTAVSCSKLKTGTEAVTLCNNCETASGTASGSPSEPTPGPLLWQQRQSRAADLQVQIQRKLDDLSSCCCPHCFAILLSTRPMLDWDRIVDLHGEQTMHTIWNCPVLIQCGGTDALDRFRATISTMSEHHSAPSFSSPVSHGESQQDQTEEDDELIVTSLSDTKPSLPEITDPTQPCIARAPYSKDARYETATLTPIGQHAIAVHCKTEALISAFNMPSRSFVIMKGTITDQQLKRYSKALAVLIVSCGQARKDRPCSRVKPICLMQCRTLPGVSMGACAYCRWVETPSKCDYYTAPVTGPTKVQDRSGASRKGSTVQDTQPRKHGNRVRNATSTLQIQDGELDVPLEFRVIDGYVYQRIGRAVQREPQEEPQDDLE</sequence>
<organism evidence="9 10">
    <name type="scientific">Aureobasidium pullulans</name>
    <name type="common">Black yeast</name>
    <name type="synonym">Pullularia pullulans</name>
    <dbReference type="NCBI Taxonomy" id="5580"/>
    <lineage>
        <taxon>Eukaryota</taxon>
        <taxon>Fungi</taxon>
        <taxon>Dikarya</taxon>
        <taxon>Ascomycota</taxon>
        <taxon>Pezizomycotina</taxon>
        <taxon>Dothideomycetes</taxon>
        <taxon>Dothideomycetidae</taxon>
        <taxon>Dothideales</taxon>
        <taxon>Saccotheciaceae</taxon>
        <taxon>Aureobasidium</taxon>
    </lineage>
</organism>
<dbReference type="PANTHER" id="PTHR13710:SF154">
    <property type="entry name" value="RECQ HELICASE, PUTATIVE (AFU_ORTHOLOGUE AFUA_6G14720)-RELATED"/>
    <property type="match status" value="1"/>
</dbReference>
<comment type="catalytic activity">
    <reaction evidence="4">
        <text>Couples ATP hydrolysis with the unwinding of duplex DNA by translocating in the 3'-5' direction.</text>
        <dbReference type="EC" id="5.6.2.4"/>
    </reaction>
</comment>
<dbReference type="InterPro" id="IPR014001">
    <property type="entry name" value="Helicase_ATP-bd"/>
</dbReference>
<evidence type="ECO:0000256" key="1">
    <source>
        <dbReference type="ARBA" id="ARBA00005446"/>
    </source>
</evidence>
<comment type="similarity">
    <text evidence="1">Belongs to the helicase family. RecQ subfamily.</text>
</comment>